<dbReference type="AlphaFoldDB" id="A0A9K3IBR6"/>
<keyword evidence="1" id="KW-1133">Transmembrane helix</keyword>
<sequence>MSNGYWVLILTFESDRFLKIYMVFRSLIIVRLWLGLLGLSFLGCYFEGLI</sequence>
<reference evidence="2" key="1">
    <citation type="journal article" date="2017" name="Nature">
        <title>The sunflower genome provides insights into oil metabolism, flowering and Asterid evolution.</title>
        <authorList>
            <person name="Badouin H."/>
            <person name="Gouzy J."/>
            <person name="Grassa C.J."/>
            <person name="Murat F."/>
            <person name="Staton S.E."/>
            <person name="Cottret L."/>
            <person name="Lelandais-Briere C."/>
            <person name="Owens G.L."/>
            <person name="Carrere S."/>
            <person name="Mayjonade B."/>
            <person name="Legrand L."/>
            <person name="Gill N."/>
            <person name="Kane N.C."/>
            <person name="Bowers J.E."/>
            <person name="Hubner S."/>
            <person name="Bellec A."/>
            <person name="Berard A."/>
            <person name="Berges H."/>
            <person name="Blanchet N."/>
            <person name="Boniface M.C."/>
            <person name="Brunel D."/>
            <person name="Catrice O."/>
            <person name="Chaidir N."/>
            <person name="Claudel C."/>
            <person name="Donnadieu C."/>
            <person name="Faraut T."/>
            <person name="Fievet G."/>
            <person name="Helmstetter N."/>
            <person name="King M."/>
            <person name="Knapp S.J."/>
            <person name="Lai Z."/>
            <person name="Le Paslier M.C."/>
            <person name="Lippi Y."/>
            <person name="Lorenzon L."/>
            <person name="Mandel J.R."/>
            <person name="Marage G."/>
            <person name="Marchand G."/>
            <person name="Marquand E."/>
            <person name="Bret-Mestries E."/>
            <person name="Morien E."/>
            <person name="Nambeesan S."/>
            <person name="Nguyen T."/>
            <person name="Pegot-Espagnet P."/>
            <person name="Pouilly N."/>
            <person name="Raftis F."/>
            <person name="Sallet E."/>
            <person name="Schiex T."/>
            <person name="Thomas J."/>
            <person name="Vandecasteele C."/>
            <person name="Vares D."/>
            <person name="Vear F."/>
            <person name="Vautrin S."/>
            <person name="Crespi M."/>
            <person name="Mangin B."/>
            <person name="Burke J.M."/>
            <person name="Salse J."/>
            <person name="Munos S."/>
            <person name="Vincourt P."/>
            <person name="Rieseberg L.H."/>
            <person name="Langlade N.B."/>
        </authorList>
    </citation>
    <scope>NUCLEOTIDE SEQUENCE</scope>
    <source>
        <tissue evidence="2">Leaves</tissue>
    </source>
</reference>
<organism evidence="2 3">
    <name type="scientific">Helianthus annuus</name>
    <name type="common">Common sunflower</name>
    <dbReference type="NCBI Taxonomy" id="4232"/>
    <lineage>
        <taxon>Eukaryota</taxon>
        <taxon>Viridiplantae</taxon>
        <taxon>Streptophyta</taxon>
        <taxon>Embryophyta</taxon>
        <taxon>Tracheophyta</taxon>
        <taxon>Spermatophyta</taxon>
        <taxon>Magnoliopsida</taxon>
        <taxon>eudicotyledons</taxon>
        <taxon>Gunneridae</taxon>
        <taxon>Pentapetalae</taxon>
        <taxon>asterids</taxon>
        <taxon>campanulids</taxon>
        <taxon>Asterales</taxon>
        <taxon>Asteraceae</taxon>
        <taxon>Asteroideae</taxon>
        <taxon>Heliantheae alliance</taxon>
        <taxon>Heliantheae</taxon>
        <taxon>Helianthus</taxon>
    </lineage>
</organism>
<reference evidence="2" key="2">
    <citation type="submission" date="2020-06" db="EMBL/GenBank/DDBJ databases">
        <title>Helianthus annuus Genome sequencing and assembly Release 2.</title>
        <authorList>
            <person name="Gouzy J."/>
            <person name="Langlade N."/>
            <person name="Munos S."/>
        </authorList>
    </citation>
    <scope>NUCLEOTIDE SEQUENCE</scope>
    <source>
        <tissue evidence="2">Leaves</tissue>
    </source>
</reference>
<keyword evidence="1" id="KW-0472">Membrane</keyword>
<dbReference type="EMBL" id="MNCJ02000323">
    <property type="protein sequence ID" value="KAF5793720.1"/>
    <property type="molecule type" value="Genomic_DNA"/>
</dbReference>
<name>A0A9K3IBR6_HELAN</name>
<dbReference type="Gramene" id="mRNA:HanXRQr2_Chr08g0319631">
    <property type="protein sequence ID" value="mRNA:HanXRQr2_Chr08g0319631"/>
    <property type="gene ID" value="HanXRQr2_Chr08g0319631"/>
</dbReference>
<accession>A0A9K3IBR6</accession>
<comment type="caution">
    <text evidence="2">The sequence shown here is derived from an EMBL/GenBank/DDBJ whole genome shotgun (WGS) entry which is preliminary data.</text>
</comment>
<evidence type="ECO:0000256" key="1">
    <source>
        <dbReference type="SAM" id="Phobius"/>
    </source>
</evidence>
<evidence type="ECO:0000313" key="2">
    <source>
        <dbReference type="EMBL" id="KAF5793720.1"/>
    </source>
</evidence>
<keyword evidence="1" id="KW-0812">Transmembrane</keyword>
<proteinExistence type="predicted"/>
<gene>
    <name evidence="2" type="ORF">HanXRQr2_Chr08g0319631</name>
</gene>
<keyword evidence="3" id="KW-1185">Reference proteome</keyword>
<evidence type="ECO:0000313" key="3">
    <source>
        <dbReference type="Proteomes" id="UP000215914"/>
    </source>
</evidence>
<feature type="transmembrane region" description="Helical" evidence="1">
    <location>
        <begin position="20"/>
        <end position="46"/>
    </location>
</feature>
<dbReference type="Proteomes" id="UP000215914">
    <property type="component" value="Unassembled WGS sequence"/>
</dbReference>
<protein>
    <submittedName>
        <fullName evidence="2">Uncharacterized protein</fullName>
    </submittedName>
</protein>